<dbReference type="Gene3D" id="3.60.10.10">
    <property type="entry name" value="Endonuclease/exonuclease/phosphatase"/>
    <property type="match status" value="1"/>
</dbReference>
<protein>
    <submittedName>
        <fullName evidence="2">R2DM Retrovirus-related Pol polyprotein from type II retrotransposable element</fullName>
    </submittedName>
</protein>
<dbReference type="AlphaFoldDB" id="A0A5C6N5N7"/>
<dbReference type="EMBL" id="RHFK02000017">
    <property type="protein sequence ID" value="TWW62636.1"/>
    <property type="molecule type" value="Genomic_DNA"/>
</dbReference>
<evidence type="ECO:0000259" key="1">
    <source>
        <dbReference type="PROSITE" id="PS50878"/>
    </source>
</evidence>
<dbReference type="PANTHER" id="PTHR47027:SF30">
    <property type="entry name" value="THAP-TYPE DOMAIN-CONTAINING PROTEIN"/>
    <property type="match status" value="1"/>
</dbReference>
<dbReference type="SUPFAM" id="SSF56672">
    <property type="entry name" value="DNA/RNA polymerases"/>
    <property type="match status" value="1"/>
</dbReference>
<dbReference type="PROSITE" id="PS50878">
    <property type="entry name" value="RT_POL"/>
    <property type="match status" value="1"/>
</dbReference>
<keyword evidence="3" id="KW-1185">Reference proteome</keyword>
<accession>A0A5C6N5N7</accession>
<dbReference type="Proteomes" id="UP000324091">
    <property type="component" value="Chromosome 4"/>
</dbReference>
<dbReference type="SUPFAM" id="SSF56219">
    <property type="entry name" value="DNase I-like"/>
    <property type="match status" value="1"/>
</dbReference>
<dbReference type="InterPro" id="IPR000477">
    <property type="entry name" value="RT_dom"/>
</dbReference>
<dbReference type="PANTHER" id="PTHR47027">
    <property type="entry name" value="REVERSE TRANSCRIPTASE DOMAIN-CONTAINING PROTEIN"/>
    <property type="match status" value="1"/>
</dbReference>
<comment type="caution">
    <text evidence="2">The sequence shown here is derived from an EMBL/GenBank/DDBJ whole genome shotgun (WGS) entry which is preliminary data.</text>
</comment>
<evidence type="ECO:0000313" key="2">
    <source>
        <dbReference type="EMBL" id="TWW62636.1"/>
    </source>
</evidence>
<dbReference type="InterPro" id="IPR036691">
    <property type="entry name" value="Endo/exonu/phosph_ase_sf"/>
</dbReference>
<dbReference type="CDD" id="cd09076">
    <property type="entry name" value="L1-EN"/>
    <property type="match status" value="1"/>
</dbReference>
<dbReference type="Pfam" id="PF03372">
    <property type="entry name" value="Exo_endo_phos"/>
    <property type="match status" value="1"/>
</dbReference>
<dbReference type="Pfam" id="PF00078">
    <property type="entry name" value="RVT_1"/>
    <property type="match status" value="1"/>
</dbReference>
<organism evidence="2 3">
    <name type="scientific">Takifugu flavidus</name>
    <name type="common">sansaifugu</name>
    <dbReference type="NCBI Taxonomy" id="433684"/>
    <lineage>
        <taxon>Eukaryota</taxon>
        <taxon>Metazoa</taxon>
        <taxon>Chordata</taxon>
        <taxon>Craniata</taxon>
        <taxon>Vertebrata</taxon>
        <taxon>Euteleostomi</taxon>
        <taxon>Actinopterygii</taxon>
        <taxon>Neopterygii</taxon>
        <taxon>Teleostei</taxon>
        <taxon>Neoteleostei</taxon>
        <taxon>Acanthomorphata</taxon>
        <taxon>Eupercaria</taxon>
        <taxon>Tetraodontiformes</taxon>
        <taxon>Tetradontoidea</taxon>
        <taxon>Tetraodontidae</taxon>
        <taxon>Takifugu</taxon>
    </lineage>
</organism>
<dbReference type="CDD" id="cd01650">
    <property type="entry name" value="RT_nLTR_like"/>
    <property type="match status" value="1"/>
</dbReference>
<dbReference type="InterPro" id="IPR005135">
    <property type="entry name" value="Endo/exonuclease/phosphatase"/>
</dbReference>
<feature type="domain" description="Reverse transcriptase" evidence="1">
    <location>
        <begin position="561"/>
        <end position="824"/>
    </location>
</feature>
<proteinExistence type="predicted"/>
<evidence type="ECO:0000313" key="3">
    <source>
        <dbReference type="Proteomes" id="UP000324091"/>
    </source>
</evidence>
<name>A0A5C6N5N7_9TELE</name>
<sequence length="1004" mass="111185">MNNNIGTKFPLPGCGSPGPLLELGMGVGHVGERLVAGPLPMESGRAQPEEATWDPLPVGSPPAGGAKGVGCIVFWVAAGGRDLGGTWNVTSLVGKEPELVREVEKFRLDIVGLASTHGKGSGTSLLERGWTLYHSGVADGERRRAGVAIMVAPQLSACVLEFTPVDERVASLRLRVGGRILTVVCAYGPNSSSAYPPFLESLEGVLESAPSGGSLVLLGDFNAHVGNDSVTWRGVIGKNGPPDLNPSGVLLLDFCARLRLSITNTLFRHKGVHMCTWHQDALGRRSMIDFVVVSSDLRPHVLDTRVKRGAELSTDHHLVVSWLRWWGRMPDRPGRPKRVVRVCWERLAESPVRRSFNSRLRESFDHVPGEAGDIESEWTVFRASIVEAADRCCGRKVVGACRGGNARTRWWTPAVRDAVKLKKESYRALLACGTPEAADGYRHAKRSAATAVAEAKSRAWEEFGEAMENDFRMASKRFWTTIRRLRGGKQCTVNTVYSGDGVLLTSTRDVVDRWKEYFEDLLNPTNTPSSEEVGPGDLEMGSHISGAEVAEVVKKLLGGKAPGVDEIRPESLKALDVKGDRRVCSNYRGITLLSLPGKVYSGVLERRVRRIVEPRIQEEQCGFRPGRGTVDQLYTLSRVFEGAWEFAQPVHMCFVDLEKAFDRVPRGVLWGVLREYGVSGPLIRAVCSLYDRCQSLVRIAGSKSNSFPVRVGLRQGSPLSPILFIIFMDRISRCSHGVEGIRFGDLRIASLLFADDVVLLASSARDLQLSLDRFAAACEAAGMRISTSKSEAMVLDRKKVKCLLRVKEEILPQVEEFKYLGVLFTSEGRMEREIDRRIGAASAVMRTLHRSVVVKRELSRKAKLSIYRSIFVPTLTYGHELWVMTERTRSRVQAAEMSFLRRVAGLSLRDRVRSSAIREELGVELLLLRVERSQMGWLGHLVRMPPGRLPGDPPGRPRTRWRDYVSRLAWERLGIPPDELEEVAGEREVWASLLRLLPPRPDPG</sequence>
<dbReference type="InterPro" id="IPR043502">
    <property type="entry name" value="DNA/RNA_pol_sf"/>
</dbReference>
<dbReference type="GO" id="GO:0003824">
    <property type="term" value="F:catalytic activity"/>
    <property type="evidence" value="ECO:0007669"/>
    <property type="project" value="InterPro"/>
</dbReference>
<gene>
    <name evidence="2" type="ORF">D4764_04G0012830</name>
</gene>
<reference evidence="2 3" key="1">
    <citation type="submission" date="2019-04" db="EMBL/GenBank/DDBJ databases">
        <title>Chromosome genome assembly for Takifugu flavidus.</title>
        <authorList>
            <person name="Xiao S."/>
        </authorList>
    </citation>
    <scope>NUCLEOTIDE SEQUENCE [LARGE SCALE GENOMIC DNA]</scope>
    <source>
        <strain evidence="2">HTHZ2018</strain>
        <tissue evidence="2">Muscle</tissue>
    </source>
</reference>